<dbReference type="EMBL" id="MU842834">
    <property type="protein sequence ID" value="KAK2032032.1"/>
    <property type="molecule type" value="Genomic_DNA"/>
</dbReference>
<evidence type="ECO:0000313" key="1">
    <source>
        <dbReference type="EMBL" id="KAK2032032.1"/>
    </source>
</evidence>
<accession>A0AAD9HPX8</accession>
<name>A0AAD9HPX8_9PEZI</name>
<dbReference type="AlphaFoldDB" id="A0AAD9HPX8"/>
<keyword evidence="2" id="KW-1185">Reference proteome</keyword>
<comment type="caution">
    <text evidence="1">The sequence shown here is derived from an EMBL/GenBank/DDBJ whole genome shotgun (WGS) entry which is preliminary data.</text>
</comment>
<reference evidence="1" key="1">
    <citation type="submission" date="2021-06" db="EMBL/GenBank/DDBJ databases">
        <title>Comparative genomics, transcriptomics and evolutionary studies reveal genomic signatures of adaptation to plant cell wall in hemibiotrophic fungi.</title>
        <authorList>
            <consortium name="DOE Joint Genome Institute"/>
            <person name="Baroncelli R."/>
            <person name="Diaz J.F."/>
            <person name="Benocci T."/>
            <person name="Peng M."/>
            <person name="Battaglia E."/>
            <person name="Haridas S."/>
            <person name="Andreopoulos W."/>
            <person name="Labutti K."/>
            <person name="Pangilinan J."/>
            <person name="Floch G.L."/>
            <person name="Makela M.R."/>
            <person name="Henrissat B."/>
            <person name="Grigoriev I.V."/>
            <person name="Crouch J.A."/>
            <person name="De Vries R.P."/>
            <person name="Sukno S.A."/>
            <person name="Thon M.R."/>
        </authorList>
    </citation>
    <scope>NUCLEOTIDE SEQUENCE</scope>
    <source>
        <strain evidence="1">MAFF235873</strain>
    </source>
</reference>
<evidence type="ECO:0000313" key="2">
    <source>
        <dbReference type="Proteomes" id="UP001232148"/>
    </source>
</evidence>
<sequence>MTTQNGRSKWPRTTEGCSNKCEGTDSDIVRGPVSVPHDGPWISGAYYECIGVLIKWTKKHGRFKVDGRLTA</sequence>
<organism evidence="1 2">
    <name type="scientific">Colletotrichum zoysiae</name>
    <dbReference type="NCBI Taxonomy" id="1216348"/>
    <lineage>
        <taxon>Eukaryota</taxon>
        <taxon>Fungi</taxon>
        <taxon>Dikarya</taxon>
        <taxon>Ascomycota</taxon>
        <taxon>Pezizomycotina</taxon>
        <taxon>Sordariomycetes</taxon>
        <taxon>Hypocreomycetidae</taxon>
        <taxon>Glomerellales</taxon>
        <taxon>Glomerellaceae</taxon>
        <taxon>Colletotrichum</taxon>
        <taxon>Colletotrichum graminicola species complex</taxon>
    </lineage>
</organism>
<gene>
    <name evidence="1" type="ORF">LX32DRAFT_636624</name>
</gene>
<protein>
    <submittedName>
        <fullName evidence="1">Uncharacterized protein</fullName>
    </submittedName>
</protein>
<proteinExistence type="predicted"/>
<dbReference type="Proteomes" id="UP001232148">
    <property type="component" value="Unassembled WGS sequence"/>
</dbReference>